<keyword evidence="7" id="KW-1185">Reference proteome</keyword>
<dbReference type="CDD" id="cd06558">
    <property type="entry name" value="crotonase-like"/>
    <property type="match status" value="1"/>
</dbReference>
<protein>
    <recommendedName>
        <fullName evidence="8">Delta(3,5)-Delta(2,4)-dienoyl-CoA isomerase</fullName>
    </recommendedName>
</protein>
<comment type="similarity">
    <text evidence="2">Belongs to the enoyl-CoA hydratase/isomerase family.</text>
</comment>
<dbReference type="AlphaFoldDB" id="A0A5D3B6I8"/>
<dbReference type="PANTHER" id="PTHR43149">
    <property type="entry name" value="ENOYL-COA HYDRATASE"/>
    <property type="match status" value="1"/>
</dbReference>
<dbReference type="GO" id="GO:0005739">
    <property type="term" value="C:mitochondrion"/>
    <property type="evidence" value="ECO:0007669"/>
    <property type="project" value="TreeGrafter"/>
</dbReference>
<name>A0A5D3B6I8_9TREE</name>
<keyword evidence="5" id="KW-0413">Isomerase</keyword>
<dbReference type="Gene3D" id="1.10.12.10">
    <property type="entry name" value="Lyase 2-enoyl-coa Hydratase, Chain A, domain 2"/>
    <property type="match status" value="1"/>
</dbReference>
<dbReference type="InterPro" id="IPR045002">
    <property type="entry name" value="Ech1-like"/>
</dbReference>
<accession>A0A5D3B6I8</accession>
<dbReference type="Pfam" id="PF00378">
    <property type="entry name" value="ECH_1"/>
    <property type="match status" value="1"/>
</dbReference>
<comment type="caution">
    <text evidence="6">The sequence shown here is derived from an EMBL/GenBank/DDBJ whole genome shotgun (WGS) entry which is preliminary data.</text>
</comment>
<dbReference type="GO" id="GO:0051750">
    <property type="term" value="F:delta(3,5)-delta(2,4)-dienoyl-CoA isomerase activity"/>
    <property type="evidence" value="ECO:0007669"/>
    <property type="project" value="TreeGrafter"/>
</dbReference>
<dbReference type="UniPathway" id="UPA00659"/>
<evidence type="ECO:0000256" key="4">
    <source>
        <dbReference type="ARBA" id="ARBA00023098"/>
    </source>
</evidence>
<organism evidence="6 7">
    <name type="scientific">Cryptococcus floricola</name>
    <dbReference type="NCBI Taxonomy" id="2591691"/>
    <lineage>
        <taxon>Eukaryota</taxon>
        <taxon>Fungi</taxon>
        <taxon>Dikarya</taxon>
        <taxon>Basidiomycota</taxon>
        <taxon>Agaricomycotina</taxon>
        <taxon>Tremellomycetes</taxon>
        <taxon>Tremellales</taxon>
        <taxon>Cryptococcaceae</taxon>
        <taxon>Cryptococcus</taxon>
    </lineage>
</organism>
<dbReference type="EMBL" id="NIDF01000004">
    <property type="protein sequence ID" value="TYJ58552.1"/>
    <property type="molecule type" value="Genomic_DNA"/>
</dbReference>
<evidence type="ECO:0000256" key="1">
    <source>
        <dbReference type="ARBA" id="ARBA00005005"/>
    </source>
</evidence>
<keyword evidence="3" id="KW-0276">Fatty acid metabolism</keyword>
<sequence>MNPAQYNGDFHRASEPSTGVLLLEFNRQGSSQCLSRCASIISRGMAIAYQEHSLWQEMHRIVDDVSNDPDVRCIVLSSALENAFTAGLDVTKNEMSSGKTFLDPARRATSLRAHLLKFQAAITSLSRARQPVVCALFGSSVGLAIDIASACDIRVCASNVKFGIFEVNVGLAADIGTLQRFPKIVGNDSKARELAMTGRPFGAKEAEEIGFVSEVVQGGRKEVIELALQKAKMIASRSPIAVIGTKEVMNYSRDHSVDDGLLYVAAWNMAMLQSEDTPKAMGSALKRTPVTFDPIAKAKL</sequence>
<gene>
    <name evidence="6" type="ORF">B9479_000761</name>
</gene>
<dbReference type="InterPro" id="IPR014748">
    <property type="entry name" value="Enoyl-CoA_hydra_C"/>
</dbReference>
<evidence type="ECO:0000313" key="7">
    <source>
        <dbReference type="Proteomes" id="UP000322245"/>
    </source>
</evidence>
<dbReference type="Proteomes" id="UP000322245">
    <property type="component" value="Unassembled WGS sequence"/>
</dbReference>
<dbReference type="GO" id="GO:0006635">
    <property type="term" value="P:fatty acid beta-oxidation"/>
    <property type="evidence" value="ECO:0007669"/>
    <property type="project" value="UniProtKB-UniPathway"/>
</dbReference>
<evidence type="ECO:0000256" key="5">
    <source>
        <dbReference type="ARBA" id="ARBA00023235"/>
    </source>
</evidence>
<dbReference type="Gene3D" id="3.90.226.10">
    <property type="entry name" value="2-enoyl-CoA Hydratase, Chain A, domain 1"/>
    <property type="match status" value="1"/>
</dbReference>
<dbReference type="InterPro" id="IPR029045">
    <property type="entry name" value="ClpP/crotonase-like_dom_sf"/>
</dbReference>
<reference evidence="6 7" key="1">
    <citation type="submission" date="2017-05" db="EMBL/GenBank/DDBJ databases">
        <title>The Genome Sequence of Tsuchiyaea wingfieldii DSM 27421.</title>
        <authorList>
            <person name="Cuomo C."/>
            <person name="Passer A."/>
            <person name="Billmyre B."/>
            <person name="Heitman J."/>
        </authorList>
    </citation>
    <scope>NUCLEOTIDE SEQUENCE [LARGE SCALE GENOMIC DNA]</scope>
    <source>
        <strain evidence="6 7">DSM 27421</strain>
    </source>
</reference>
<dbReference type="PANTHER" id="PTHR43149:SF1">
    <property type="entry name" value="DELTA(3,5)-DELTA(2,4)-DIENOYL-COA ISOMERASE, MITOCHONDRIAL"/>
    <property type="match status" value="1"/>
</dbReference>
<evidence type="ECO:0000313" key="6">
    <source>
        <dbReference type="EMBL" id="TYJ58552.1"/>
    </source>
</evidence>
<evidence type="ECO:0000256" key="3">
    <source>
        <dbReference type="ARBA" id="ARBA00022832"/>
    </source>
</evidence>
<evidence type="ECO:0000256" key="2">
    <source>
        <dbReference type="ARBA" id="ARBA00005254"/>
    </source>
</evidence>
<keyword evidence="4" id="KW-0443">Lipid metabolism</keyword>
<comment type="pathway">
    <text evidence="1">Lipid metabolism; fatty acid beta-oxidation.</text>
</comment>
<dbReference type="FunFam" id="1.10.12.10:FF:000004">
    <property type="entry name" value="Delta3,5-delta2,4-dienoyl-CoA isomerase"/>
    <property type="match status" value="1"/>
</dbReference>
<dbReference type="SUPFAM" id="SSF52096">
    <property type="entry name" value="ClpP/crotonase"/>
    <property type="match status" value="1"/>
</dbReference>
<dbReference type="InterPro" id="IPR001753">
    <property type="entry name" value="Enoyl-CoA_hydra/iso"/>
</dbReference>
<proteinExistence type="inferred from homology"/>
<evidence type="ECO:0008006" key="8">
    <source>
        <dbReference type="Google" id="ProtNLM"/>
    </source>
</evidence>